<sequence length="632" mass="69508">MRLVIVAGVYNSSIAIVTAVYPSSSCTEIASPHRRLEAASFVITKSADLLECFDRVRLLSVAIRSEIPHLGRTRRPGRDVVAPEWSATTALGRTAPGRRVLIATEVAVSDACSVDAAYPGIVTAFPVSEIVVLEASVLRWCCPARAGDVFVPFGARRRRSFLREGPSGFVLRVEVGTLDPLALSMLPSPLYIMFPLWFGAWECENSLLEVDMRPSPYGLPISCFGTISGKRVPELPPAENATPLETAILSRWPGRPRQDRGALGHRDLVATARAVVTKSRWGRASRPCRDGSMRRDLSRETAQQQQGAHRAEETGRHSQARQLVEQQDESVMPMQGQVQEEVSADESIFRNLYQGAYQPRQVAAGVQFPVPPPVVSKQQVEPEVEQLEHQQRSGTGSTRAGRRRTTVTEDRTALLERFLHLRPLMFHGEFDPDKAESWTHELERIFEAMECAEEDQGHARRLGHDVVGPELSAVTALGHAAPGRRVLVATGVAVSDACSVDTACLGIGTTFLVSECENSMLEVDMLPSPCGLPISCFGTIFRRRVPKLPPAKNATPLEAAILSGWPGRPRQDRGALGHHDLVAIGRRDHVATARCVVTSAMRQISDPCHFRFFYCETSQQRQGTRRAEETGR</sequence>
<organism evidence="2 3">
    <name type="scientific">Colocasia esculenta</name>
    <name type="common">Wild taro</name>
    <name type="synonym">Arum esculentum</name>
    <dbReference type="NCBI Taxonomy" id="4460"/>
    <lineage>
        <taxon>Eukaryota</taxon>
        <taxon>Viridiplantae</taxon>
        <taxon>Streptophyta</taxon>
        <taxon>Embryophyta</taxon>
        <taxon>Tracheophyta</taxon>
        <taxon>Spermatophyta</taxon>
        <taxon>Magnoliopsida</taxon>
        <taxon>Liliopsida</taxon>
        <taxon>Araceae</taxon>
        <taxon>Aroideae</taxon>
        <taxon>Colocasieae</taxon>
        <taxon>Colocasia</taxon>
    </lineage>
</organism>
<proteinExistence type="predicted"/>
<evidence type="ECO:0000256" key="1">
    <source>
        <dbReference type="SAM" id="MobiDB-lite"/>
    </source>
</evidence>
<evidence type="ECO:0000313" key="3">
    <source>
        <dbReference type="Proteomes" id="UP000652761"/>
    </source>
</evidence>
<dbReference type="AlphaFoldDB" id="A0A843XDE7"/>
<dbReference type="EMBL" id="NMUH01007561">
    <property type="protein sequence ID" value="MQM17464.1"/>
    <property type="molecule type" value="Genomic_DNA"/>
</dbReference>
<accession>A0A843XDE7</accession>
<feature type="region of interest" description="Disordered" evidence="1">
    <location>
        <begin position="280"/>
        <end position="321"/>
    </location>
</feature>
<reference evidence="2" key="1">
    <citation type="submission" date="2017-07" db="EMBL/GenBank/DDBJ databases">
        <title>Taro Niue Genome Assembly and Annotation.</title>
        <authorList>
            <person name="Atibalentja N."/>
            <person name="Keating K."/>
            <person name="Fields C.J."/>
        </authorList>
    </citation>
    <scope>NUCLEOTIDE SEQUENCE</scope>
    <source>
        <strain evidence="2">Niue_2</strain>
        <tissue evidence="2">Leaf</tissue>
    </source>
</reference>
<name>A0A843XDE7_COLES</name>
<protein>
    <submittedName>
        <fullName evidence="2">Uncharacterized protein</fullName>
    </submittedName>
</protein>
<feature type="compositionally biased region" description="Basic and acidic residues" evidence="1">
    <location>
        <begin position="287"/>
        <end position="299"/>
    </location>
</feature>
<feature type="region of interest" description="Disordered" evidence="1">
    <location>
        <begin position="385"/>
        <end position="407"/>
    </location>
</feature>
<evidence type="ECO:0000313" key="2">
    <source>
        <dbReference type="EMBL" id="MQM17464.1"/>
    </source>
</evidence>
<gene>
    <name evidence="2" type="ORF">Taro_050436</name>
</gene>
<comment type="caution">
    <text evidence="2">The sequence shown here is derived from an EMBL/GenBank/DDBJ whole genome shotgun (WGS) entry which is preliminary data.</text>
</comment>
<dbReference type="Proteomes" id="UP000652761">
    <property type="component" value="Unassembled WGS sequence"/>
</dbReference>
<keyword evidence="3" id="KW-1185">Reference proteome</keyword>